<comment type="caution">
    <text evidence="2">The sequence shown here is derived from an EMBL/GenBank/DDBJ whole genome shotgun (WGS) entry which is preliminary data.</text>
</comment>
<sequence length="150" mass="16120">MSDEPTLPSGPGFGFTFLYYFSGTALVTALLAVNSLGIGLDTGLPNLYGTLFGTAGGLLGAFVNRSTTLTLPINSRKTFKRELDAALAEMGYTEDAEANLEGILVYRRPFVRQLLSGRVYVLLGEKQAQISTRAVHMGGIKKRLEASGIR</sequence>
<dbReference type="Proteomes" id="UP001482513">
    <property type="component" value="Unassembled WGS sequence"/>
</dbReference>
<dbReference type="RefSeq" id="WP_190700286.1">
    <property type="nucleotide sequence ID" value="NZ_JAMPKX010000005.1"/>
</dbReference>
<keyword evidence="3" id="KW-1185">Reference proteome</keyword>
<keyword evidence="1" id="KW-0472">Membrane</keyword>
<evidence type="ECO:0000313" key="2">
    <source>
        <dbReference type="EMBL" id="MEP0947806.1"/>
    </source>
</evidence>
<protein>
    <submittedName>
        <fullName evidence="2">Uncharacterized protein</fullName>
    </submittedName>
</protein>
<evidence type="ECO:0000313" key="3">
    <source>
        <dbReference type="Proteomes" id="UP001482513"/>
    </source>
</evidence>
<feature type="transmembrane region" description="Helical" evidence="1">
    <location>
        <begin position="45"/>
        <end position="63"/>
    </location>
</feature>
<feature type="transmembrane region" description="Helical" evidence="1">
    <location>
        <begin position="12"/>
        <end position="33"/>
    </location>
</feature>
<dbReference type="EMBL" id="JAMPKX010000005">
    <property type="protein sequence ID" value="MEP0947806.1"/>
    <property type="molecule type" value="Genomic_DNA"/>
</dbReference>
<proteinExistence type="predicted"/>
<reference evidence="2 3" key="1">
    <citation type="submission" date="2022-04" db="EMBL/GenBank/DDBJ databases">
        <title>Positive selection, recombination, and allopatry shape intraspecific diversity of widespread and dominant cyanobacteria.</title>
        <authorList>
            <person name="Wei J."/>
            <person name="Shu W."/>
            <person name="Hu C."/>
        </authorList>
    </citation>
    <scope>NUCLEOTIDE SEQUENCE [LARGE SCALE GENOMIC DNA]</scope>
    <source>
        <strain evidence="2 3">DQ-A4</strain>
    </source>
</reference>
<evidence type="ECO:0000256" key="1">
    <source>
        <dbReference type="SAM" id="Phobius"/>
    </source>
</evidence>
<accession>A0ABV0K5H5</accession>
<keyword evidence="1" id="KW-1133">Transmembrane helix</keyword>
<organism evidence="2 3">
    <name type="scientific">Leptolyngbya subtilissima DQ-A4</name>
    <dbReference type="NCBI Taxonomy" id="2933933"/>
    <lineage>
        <taxon>Bacteria</taxon>
        <taxon>Bacillati</taxon>
        <taxon>Cyanobacteriota</taxon>
        <taxon>Cyanophyceae</taxon>
        <taxon>Leptolyngbyales</taxon>
        <taxon>Leptolyngbyaceae</taxon>
        <taxon>Leptolyngbya group</taxon>
        <taxon>Leptolyngbya</taxon>
    </lineage>
</organism>
<gene>
    <name evidence="2" type="ORF">NC992_13060</name>
</gene>
<name>A0ABV0K5H5_9CYAN</name>
<keyword evidence="1" id="KW-0812">Transmembrane</keyword>